<dbReference type="InterPro" id="IPR003709">
    <property type="entry name" value="VanY-like_core_dom"/>
</dbReference>
<keyword evidence="4" id="KW-1185">Reference proteome</keyword>
<reference evidence="3 4" key="1">
    <citation type="submission" date="2022-04" db="EMBL/GenBank/DDBJ databases">
        <title>Positive selection, recombination, and allopatry shape intraspecific diversity of widespread and dominant cyanobacteria.</title>
        <authorList>
            <person name="Wei J."/>
            <person name="Shu W."/>
            <person name="Hu C."/>
        </authorList>
    </citation>
    <scope>NUCLEOTIDE SEQUENCE [LARGE SCALE GENOMIC DNA]</scope>
    <source>
        <strain evidence="3 4">GB2-A4</strain>
    </source>
</reference>
<dbReference type="Gene3D" id="3.30.1380.10">
    <property type="match status" value="1"/>
</dbReference>
<dbReference type="PANTHER" id="PTHR31698">
    <property type="entry name" value="LYSOZYME G FAMILY MEMBER"/>
    <property type="match status" value="1"/>
</dbReference>
<evidence type="ECO:0000256" key="1">
    <source>
        <dbReference type="SAM" id="MobiDB-lite"/>
    </source>
</evidence>
<dbReference type="InterPro" id="IPR009045">
    <property type="entry name" value="Zn_M74/Hedgehog-like"/>
</dbReference>
<accession>A0ABV0JEJ5</accession>
<dbReference type="PANTHER" id="PTHR31698:SF8">
    <property type="entry name" value="LYSOZYME G-RELATED"/>
    <property type="match status" value="1"/>
</dbReference>
<dbReference type="Pfam" id="PF02557">
    <property type="entry name" value="VanY"/>
    <property type="match status" value="1"/>
</dbReference>
<gene>
    <name evidence="3" type="ORF">NC998_24175</name>
</gene>
<dbReference type="SUPFAM" id="SSF55166">
    <property type="entry name" value="Hedgehog/DD-peptidase"/>
    <property type="match status" value="1"/>
</dbReference>
<comment type="caution">
    <text evidence="3">The sequence shown here is derived from an EMBL/GenBank/DDBJ whole genome shotgun (WGS) entry which is preliminary data.</text>
</comment>
<evidence type="ECO:0000313" key="4">
    <source>
        <dbReference type="Proteomes" id="UP001464891"/>
    </source>
</evidence>
<evidence type="ECO:0000259" key="2">
    <source>
        <dbReference type="Pfam" id="PF02557"/>
    </source>
</evidence>
<dbReference type="InterPro" id="IPR023346">
    <property type="entry name" value="Lysozyme-like_dom_sf"/>
</dbReference>
<dbReference type="GO" id="GO:0004180">
    <property type="term" value="F:carboxypeptidase activity"/>
    <property type="evidence" value="ECO:0007669"/>
    <property type="project" value="UniProtKB-KW"/>
</dbReference>
<dbReference type="RefSeq" id="WP_190435372.1">
    <property type="nucleotide sequence ID" value="NZ_JAMPKM010000022.1"/>
</dbReference>
<name>A0ABV0JEJ5_9CYAN</name>
<dbReference type="SUPFAM" id="SSF53955">
    <property type="entry name" value="Lysozyme-like"/>
    <property type="match status" value="1"/>
</dbReference>
<feature type="domain" description="D-alanyl-D-alanine carboxypeptidase-like core" evidence="2">
    <location>
        <begin position="59"/>
        <end position="118"/>
    </location>
</feature>
<keyword evidence="3" id="KW-0645">Protease</keyword>
<dbReference type="CDD" id="cd14814">
    <property type="entry name" value="Peptidase_M15"/>
    <property type="match status" value="1"/>
</dbReference>
<dbReference type="CDD" id="cd01021">
    <property type="entry name" value="GEWL"/>
    <property type="match status" value="1"/>
</dbReference>
<keyword evidence="3" id="KW-0378">Hydrolase</keyword>
<proteinExistence type="predicted"/>
<keyword evidence="3" id="KW-0121">Carboxypeptidase</keyword>
<sequence length="543" mass="58181">MALVKEITGCETSPVRSLDQQLIDEVNVIIPNVLVSIEDLNVELTGSSVWTLLQLPAKEALGRAIAERGEILQINSGYRPLAGQLVLFQNASECGYEVAPVGSSDHQSGLALDIEDNEGWRPYLERHGWKWFGPADDVHFDFEGQDIGNTAILAFQQLWNRNNPNDPIPEDGIYGDQTEIRLGNSPAEGFPPPVNGGLPLEPGTYFLKCLGDVEGPRWLDGRTGDGTVGLAPNTDPPYTGIKWEVTFDEAASAYRFKCLGDVEGPRWLDGRTGDGTVGLAPNTDPPYTGIKWEVTFDEAASAYRFKCLGDVEGPRWLDGRTGDGTVGLAPNTDPPYTGTKWQVEPAVIPENPNAILYELTPTGASAETAESDGLPGGGESSRKMAETDAPKVLRFVERFQVAGREYNLPPALLAAIASRESRGGSALNDCLGDGGAGVGIMQVDQTVRPPAEVTDPGPDCASQEHINQAASILRGFVDQAAAAHPEWSAAIQLQAGTASYNAGPDQIEVPDFDEGTTGGDYSNDVIARAQYYADNWRSPAAVV</sequence>
<protein>
    <submittedName>
        <fullName evidence="3">D-alanyl-D-alanine carboxypeptidase family protein</fullName>
    </submittedName>
</protein>
<organism evidence="3 4">
    <name type="scientific">Trichocoleus desertorum GB2-A4</name>
    <dbReference type="NCBI Taxonomy" id="2933944"/>
    <lineage>
        <taxon>Bacteria</taxon>
        <taxon>Bacillati</taxon>
        <taxon>Cyanobacteriota</taxon>
        <taxon>Cyanophyceae</taxon>
        <taxon>Leptolyngbyales</taxon>
        <taxon>Trichocoleusaceae</taxon>
        <taxon>Trichocoleus</taxon>
    </lineage>
</organism>
<evidence type="ECO:0000313" key="3">
    <source>
        <dbReference type="EMBL" id="MEP0820202.1"/>
    </source>
</evidence>
<dbReference type="InterPro" id="IPR002152">
    <property type="entry name" value="Glyco_hydro_23"/>
</dbReference>
<dbReference type="Gene3D" id="1.10.530.10">
    <property type="match status" value="1"/>
</dbReference>
<dbReference type="Proteomes" id="UP001464891">
    <property type="component" value="Unassembled WGS sequence"/>
</dbReference>
<dbReference type="EMBL" id="JAMPKM010000022">
    <property type="protein sequence ID" value="MEP0820202.1"/>
    <property type="molecule type" value="Genomic_DNA"/>
</dbReference>
<dbReference type="PRINTS" id="PR00749">
    <property type="entry name" value="LYSOZYMEG"/>
</dbReference>
<feature type="region of interest" description="Disordered" evidence="1">
    <location>
        <begin position="366"/>
        <end position="386"/>
    </location>
</feature>